<keyword evidence="3" id="KW-1185">Reference proteome</keyword>
<organism evidence="2 3">
    <name type="scientific">Azonexus hydrophilus</name>
    <dbReference type="NCBI Taxonomy" id="418702"/>
    <lineage>
        <taxon>Bacteria</taxon>
        <taxon>Pseudomonadati</taxon>
        <taxon>Pseudomonadota</taxon>
        <taxon>Betaproteobacteria</taxon>
        <taxon>Rhodocyclales</taxon>
        <taxon>Azonexaceae</taxon>
        <taxon>Azonexus</taxon>
    </lineage>
</organism>
<dbReference type="EMBL" id="CP151406">
    <property type="protein sequence ID" value="WZJ20550.1"/>
    <property type="molecule type" value="Genomic_DNA"/>
</dbReference>
<sequence length="435" mass="48612">MELTYIGAVWLVILLTGVLFDRRFYFIAMLVAAGFYASAFVNFGEKGVSVFVVSQIVFIARFFNVIMVGIGLIPAWMNYAKFLLVYCFLSIVIAPLFFSDLYVFPPDQGMDIWLISTGMPLDGGWFGIYQAIYLMLNFVTVYICFVARKELISVSNTSINLLVFFIVLIGWWELSGALAGVWYPRDFFVNNSGFALLAGQELDFGFVRLSGAFPEPSYFGAVISGVFWYLFSKKNLGKLLSVICVAPLIIYSLSGSAVVSFITGALIWLYLSKKHHAVVYSLLLIILIIPVYGVLVSGDFGYLFDKYIFNKLDSTSTAIRVGVNNRSWELLFDTYGFGVGFGNHRSSSALLTILATIGFYGLFFYMAFIFDLIVKPLLKCRVSSTNLVHAPIFAFFGSIFGSMLISIPDVNFYIFWALVFMVVVLSCLKDVKGSN</sequence>
<feature type="transmembrane region" description="Helical" evidence="1">
    <location>
        <begin position="83"/>
        <end position="104"/>
    </location>
</feature>
<evidence type="ECO:0000313" key="3">
    <source>
        <dbReference type="Proteomes" id="UP001479520"/>
    </source>
</evidence>
<dbReference type="RefSeq" id="WP_341743225.1">
    <property type="nucleotide sequence ID" value="NZ_CP151406.1"/>
</dbReference>
<keyword evidence="1" id="KW-0812">Transmembrane</keyword>
<proteinExistence type="predicted"/>
<feature type="transmembrane region" description="Helical" evidence="1">
    <location>
        <begin position="386"/>
        <end position="407"/>
    </location>
</feature>
<accession>A0ABZ2XGN8</accession>
<dbReference type="Proteomes" id="UP001479520">
    <property type="component" value="Chromosome"/>
</dbReference>
<feature type="transmembrane region" description="Helical" evidence="1">
    <location>
        <begin position="239"/>
        <end position="271"/>
    </location>
</feature>
<name>A0ABZ2XGN8_9RHOO</name>
<evidence type="ECO:0008006" key="4">
    <source>
        <dbReference type="Google" id="ProtNLM"/>
    </source>
</evidence>
<protein>
    <recommendedName>
        <fullName evidence="4">O-antigen polymerase</fullName>
    </recommendedName>
</protein>
<feature type="transmembrane region" description="Helical" evidence="1">
    <location>
        <begin position="349"/>
        <end position="374"/>
    </location>
</feature>
<feature type="transmembrane region" description="Helical" evidence="1">
    <location>
        <begin position="278"/>
        <end position="304"/>
    </location>
</feature>
<feature type="transmembrane region" description="Helical" evidence="1">
    <location>
        <begin position="24"/>
        <end position="44"/>
    </location>
</feature>
<keyword evidence="1" id="KW-1133">Transmembrane helix</keyword>
<feature type="transmembrane region" description="Helical" evidence="1">
    <location>
        <begin position="159"/>
        <end position="183"/>
    </location>
</feature>
<feature type="transmembrane region" description="Helical" evidence="1">
    <location>
        <begin position="413"/>
        <end position="431"/>
    </location>
</feature>
<feature type="transmembrane region" description="Helical" evidence="1">
    <location>
        <begin position="50"/>
        <end position="76"/>
    </location>
</feature>
<evidence type="ECO:0000256" key="1">
    <source>
        <dbReference type="SAM" id="Phobius"/>
    </source>
</evidence>
<gene>
    <name evidence="2" type="ORF">AADV58_11355</name>
</gene>
<reference evidence="2 3" key="1">
    <citation type="submission" date="2024-04" db="EMBL/GenBank/DDBJ databases">
        <title>Dissimilatory iodate-reducing microorganisms contribute to the enrichment of iodine in groundwater.</title>
        <authorList>
            <person name="Jiang Z."/>
        </authorList>
    </citation>
    <scope>NUCLEOTIDE SEQUENCE [LARGE SCALE GENOMIC DNA]</scope>
    <source>
        <strain evidence="2 3">NCP973</strain>
    </source>
</reference>
<feature type="transmembrane region" description="Helical" evidence="1">
    <location>
        <begin position="124"/>
        <end position="147"/>
    </location>
</feature>
<keyword evidence="1" id="KW-0472">Membrane</keyword>
<evidence type="ECO:0000313" key="2">
    <source>
        <dbReference type="EMBL" id="WZJ20550.1"/>
    </source>
</evidence>